<keyword evidence="3" id="KW-1185">Reference proteome</keyword>
<proteinExistence type="predicted"/>
<dbReference type="RefSeq" id="WP_216835305.1">
    <property type="nucleotide sequence ID" value="NZ_JAFNJS010000001.1"/>
</dbReference>
<evidence type="ECO:0000313" key="2">
    <source>
        <dbReference type="EMBL" id="MFC2999411.1"/>
    </source>
</evidence>
<sequence>MLNKFVTVTKQAAADRKGVTALEYGLIAAALAVGVIGAFSGLFGRLVTALGGFTF</sequence>
<gene>
    <name evidence="2" type="ORF">ACFOD3_05870</name>
</gene>
<comment type="caution">
    <text evidence="2">The sequence shown here is derived from an EMBL/GenBank/DDBJ whole genome shotgun (WGS) entry which is preliminary data.</text>
</comment>
<organism evidence="2 3">
    <name type="scientific">Falsiroseomonas tokyonensis</name>
    <dbReference type="NCBI Taxonomy" id="430521"/>
    <lineage>
        <taxon>Bacteria</taxon>
        <taxon>Pseudomonadati</taxon>
        <taxon>Pseudomonadota</taxon>
        <taxon>Alphaproteobacteria</taxon>
        <taxon>Acetobacterales</taxon>
        <taxon>Roseomonadaceae</taxon>
        <taxon>Falsiroseomonas</taxon>
    </lineage>
</organism>
<keyword evidence="1" id="KW-0472">Membrane</keyword>
<name>A0ABV7BP35_9PROT</name>
<keyword evidence="1" id="KW-0812">Transmembrane</keyword>
<evidence type="ECO:0000256" key="1">
    <source>
        <dbReference type="SAM" id="Phobius"/>
    </source>
</evidence>
<dbReference type="Proteomes" id="UP001595420">
    <property type="component" value="Unassembled WGS sequence"/>
</dbReference>
<protein>
    <submittedName>
        <fullName evidence="2">Flp family type IVb pilin</fullName>
    </submittedName>
</protein>
<evidence type="ECO:0000313" key="3">
    <source>
        <dbReference type="Proteomes" id="UP001595420"/>
    </source>
</evidence>
<dbReference type="Pfam" id="PF04964">
    <property type="entry name" value="Flp_Fap"/>
    <property type="match status" value="1"/>
</dbReference>
<keyword evidence="1" id="KW-1133">Transmembrane helix</keyword>
<dbReference type="InterPro" id="IPR007047">
    <property type="entry name" value="Flp_Fap"/>
</dbReference>
<dbReference type="EMBL" id="JBHRSB010000001">
    <property type="protein sequence ID" value="MFC2999411.1"/>
    <property type="molecule type" value="Genomic_DNA"/>
</dbReference>
<feature type="transmembrane region" description="Helical" evidence="1">
    <location>
        <begin position="21"/>
        <end position="43"/>
    </location>
</feature>
<accession>A0ABV7BP35</accession>
<reference evidence="3" key="1">
    <citation type="journal article" date="2019" name="Int. J. Syst. Evol. Microbiol.">
        <title>The Global Catalogue of Microorganisms (GCM) 10K type strain sequencing project: providing services to taxonomists for standard genome sequencing and annotation.</title>
        <authorList>
            <consortium name="The Broad Institute Genomics Platform"/>
            <consortium name="The Broad Institute Genome Sequencing Center for Infectious Disease"/>
            <person name="Wu L."/>
            <person name="Ma J."/>
        </authorList>
    </citation>
    <scope>NUCLEOTIDE SEQUENCE [LARGE SCALE GENOMIC DNA]</scope>
    <source>
        <strain evidence="3">CGMCC 1.16855</strain>
    </source>
</reference>